<reference evidence="1 2" key="1">
    <citation type="journal article" date="2021" name="Commun. Biol.">
        <title>The genome of Shorea leprosula (Dipterocarpaceae) highlights the ecological relevance of drought in aseasonal tropical rainforests.</title>
        <authorList>
            <person name="Ng K.K.S."/>
            <person name="Kobayashi M.J."/>
            <person name="Fawcett J.A."/>
            <person name="Hatakeyama M."/>
            <person name="Paape T."/>
            <person name="Ng C.H."/>
            <person name="Ang C.C."/>
            <person name="Tnah L.H."/>
            <person name="Lee C.T."/>
            <person name="Nishiyama T."/>
            <person name="Sese J."/>
            <person name="O'Brien M.J."/>
            <person name="Copetti D."/>
            <person name="Mohd Noor M.I."/>
            <person name="Ong R.C."/>
            <person name="Putra M."/>
            <person name="Sireger I.Z."/>
            <person name="Indrioko S."/>
            <person name="Kosugi Y."/>
            <person name="Izuno A."/>
            <person name="Isagi Y."/>
            <person name="Lee S.L."/>
            <person name="Shimizu K.K."/>
        </authorList>
    </citation>
    <scope>NUCLEOTIDE SEQUENCE [LARGE SCALE GENOMIC DNA]</scope>
    <source>
        <strain evidence="1">214</strain>
    </source>
</reference>
<sequence length="43" mass="4771">MIGMKMGISLFSGIEHDWNEIVFIALRSDIEDGETKGSDELEG</sequence>
<dbReference type="AlphaFoldDB" id="A0AAV5JKH7"/>
<protein>
    <submittedName>
        <fullName evidence="1">Uncharacterized protein</fullName>
    </submittedName>
</protein>
<accession>A0AAV5JKH7</accession>
<evidence type="ECO:0000313" key="1">
    <source>
        <dbReference type="EMBL" id="GKV15049.1"/>
    </source>
</evidence>
<keyword evidence="2" id="KW-1185">Reference proteome</keyword>
<name>A0AAV5JKH7_9ROSI</name>
<dbReference type="Proteomes" id="UP001054252">
    <property type="component" value="Unassembled WGS sequence"/>
</dbReference>
<gene>
    <name evidence="1" type="ORF">SLEP1_g25851</name>
</gene>
<evidence type="ECO:0000313" key="2">
    <source>
        <dbReference type="Proteomes" id="UP001054252"/>
    </source>
</evidence>
<proteinExistence type="predicted"/>
<comment type="caution">
    <text evidence="1">The sequence shown here is derived from an EMBL/GenBank/DDBJ whole genome shotgun (WGS) entry which is preliminary data.</text>
</comment>
<dbReference type="EMBL" id="BPVZ01000042">
    <property type="protein sequence ID" value="GKV15049.1"/>
    <property type="molecule type" value="Genomic_DNA"/>
</dbReference>
<organism evidence="1 2">
    <name type="scientific">Rubroshorea leprosula</name>
    <dbReference type="NCBI Taxonomy" id="152421"/>
    <lineage>
        <taxon>Eukaryota</taxon>
        <taxon>Viridiplantae</taxon>
        <taxon>Streptophyta</taxon>
        <taxon>Embryophyta</taxon>
        <taxon>Tracheophyta</taxon>
        <taxon>Spermatophyta</taxon>
        <taxon>Magnoliopsida</taxon>
        <taxon>eudicotyledons</taxon>
        <taxon>Gunneridae</taxon>
        <taxon>Pentapetalae</taxon>
        <taxon>rosids</taxon>
        <taxon>malvids</taxon>
        <taxon>Malvales</taxon>
        <taxon>Dipterocarpaceae</taxon>
        <taxon>Rubroshorea</taxon>
    </lineage>
</organism>